<dbReference type="STRING" id="626522.GCWU000325_00873"/>
<evidence type="ECO:0000313" key="2">
    <source>
        <dbReference type="Proteomes" id="UP000003460"/>
    </source>
</evidence>
<sequence>MLGPWHIDGRQQRRKTKDSFIFLWVKNNYAQIVYPEIYYLCA</sequence>
<gene>
    <name evidence="1" type="ORF">GCWU000325_00873</name>
</gene>
<dbReference type="EMBL" id="ACIJ02000016">
    <property type="protein sequence ID" value="EEX72410.1"/>
    <property type="molecule type" value="Genomic_DNA"/>
</dbReference>
<protein>
    <submittedName>
        <fullName evidence="1">Uncharacterized protein</fullName>
    </submittedName>
</protein>
<keyword evidence="2" id="KW-1185">Reference proteome</keyword>
<dbReference type="HOGENOM" id="CLU_3256013_0_0_10"/>
<dbReference type="Proteomes" id="UP000003460">
    <property type="component" value="Unassembled WGS sequence"/>
</dbReference>
<proteinExistence type="predicted"/>
<dbReference type="AlphaFoldDB" id="C9LF91"/>
<organism evidence="1 2">
    <name type="scientific">Alloprevotella tannerae ATCC 51259</name>
    <dbReference type="NCBI Taxonomy" id="626522"/>
    <lineage>
        <taxon>Bacteria</taxon>
        <taxon>Pseudomonadati</taxon>
        <taxon>Bacteroidota</taxon>
        <taxon>Bacteroidia</taxon>
        <taxon>Bacteroidales</taxon>
        <taxon>Prevotellaceae</taxon>
        <taxon>Alloprevotella</taxon>
    </lineage>
</organism>
<comment type="caution">
    <text evidence="1">The sequence shown here is derived from an EMBL/GenBank/DDBJ whole genome shotgun (WGS) entry which is preliminary data.</text>
</comment>
<accession>C9LF91</accession>
<evidence type="ECO:0000313" key="1">
    <source>
        <dbReference type="EMBL" id="EEX72410.1"/>
    </source>
</evidence>
<reference evidence="1" key="1">
    <citation type="submission" date="2009-09" db="EMBL/GenBank/DDBJ databases">
        <authorList>
            <person name="Weinstock G."/>
            <person name="Sodergren E."/>
            <person name="Clifton S."/>
            <person name="Fulton L."/>
            <person name="Fulton B."/>
            <person name="Courtney L."/>
            <person name="Fronick C."/>
            <person name="Harrison M."/>
            <person name="Strong C."/>
            <person name="Farmer C."/>
            <person name="Delahaunty K."/>
            <person name="Markovic C."/>
            <person name="Hall O."/>
            <person name="Minx P."/>
            <person name="Tomlinson C."/>
            <person name="Mitreva M."/>
            <person name="Nelson J."/>
            <person name="Hou S."/>
            <person name="Wollam A."/>
            <person name="Pepin K.H."/>
            <person name="Johnson M."/>
            <person name="Bhonagiri V."/>
            <person name="Nash W.E."/>
            <person name="Warren W."/>
            <person name="Chinwalla A."/>
            <person name="Mardis E.R."/>
            <person name="Wilson R.K."/>
        </authorList>
    </citation>
    <scope>NUCLEOTIDE SEQUENCE [LARGE SCALE GENOMIC DNA]</scope>
    <source>
        <strain evidence="1">ATCC 51259</strain>
    </source>
</reference>
<name>C9LF91_9BACT</name>